<keyword evidence="3 6" id="KW-0378">Hydrolase</keyword>
<evidence type="ECO:0000313" key="8">
    <source>
        <dbReference type="EMBL" id="TMQ63837.1"/>
    </source>
</evidence>
<feature type="domain" description="Peptidase M3A/M3B catalytic" evidence="7">
    <location>
        <begin position="256"/>
        <end position="500"/>
    </location>
</feature>
<dbReference type="AlphaFoldDB" id="A0A538TJN6"/>
<evidence type="ECO:0000256" key="1">
    <source>
        <dbReference type="ARBA" id="ARBA00022670"/>
    </source>
</evidence>
<evidence type="ECO:0000256" key="5">
    <source>
        <dbReference type="ARBA" id="ARBA00023049"/>
    </source>
</evidence>
<accession>A0A538TJN6</accession>
<dbReference type="InterPro" id="IPR045090">
    <property type="entry name" value="Pept_M3A_M3B"/>
</dbReference>
<dbReference type="InterPro" id="IPR001567">
    <property type="entry name" value="Pept_M3A_M3B_dom"/>
</dbReference>
<dbReference type="GO" id="GO:0046872">
    <property type="term" value="F:metal ion binding"/>
    <property type="evidence" value="ECO:0007669"/>
    <property type="project" value="UniProtKB-UniRule"/>
</dbReference>
<comment type="cofactor">
    <cofactor evidence="6">
        <name>Zn(2+)</name>
        <dbReference type="ChEBI" id="CHEBI:29105"/>
    </cofactor>
    <text evidence="6">Binds 1 zinc ion.</text>
</comment>
<evidence type="ECO:0000256" key="3">
    <source>
        <dbReference type="ARBA" id="ARBA00022801"/>
    </source>
</evidence>
<dbReference type="GO" id="GO:0006508">
    <property type="term" value="P:proteolysis"/>
    <property type="evidence" value="ECO:0007669"/>
    <property type="project" value="UniProtKB-KW"/>
</dbReference>
<gene>
    <name evidence="8" type="ORF">E6K79_09370</name>
</gene>
<protein>
    <submittedName>
        <fullName evidence="8">Zn-dependent oligopeptidase</fullName>
    </submittedName>
</protein>
<dbReference type="PANTHER" id="PTHR11804:SF84">
    <property type="entry name" value="SACCHAROLYSIN"/>
    <property type="match status" value="1"/>
</dbReference>
<organism evidence="8 9">
    <name type="scientific">Eiseniibacteriota bacterium</name>
    <dbReference type="NCBI Taxonomy" id="2212470"/>
    <lineage>
        <taxon>Bacteria</taxon>
        <taxon>Candidatus Eiseniibacteriota</taxon>
    </lineage>
</organism>
<evidence type="ECO:0000256" key="2">
    <source>
        <dbReference type="ARBA" id="ARBA00022723"/>
    </source>
</evidence>
<comment type="caution">
    <text evidence="8">The sequence shown here is derived from an EMBL/GenBank/DDBJ whole genome shotgun (WGS) entry which is preliminary data.</text>
</comment>
<proteinExistence type="inferred from homology"/>
<keyword evidence="2 6" id="KW-0479">Metal-binding</keyword>
<sequence>MLSRFARWPSRRGPSRLAVAVILVAALIVGRSTPGTAATRAAAAHAAAAASTGPPLFYTGKPDAAAFRTLCEGELQTAKGSLDKMLAVKGKRTIANTLDPYNLVMLHSDNAGSYSSLMESVHPDSVFRATAETLTQEASKFQDELKLNRAVYDALKAVDVSKATPTTKYFVSKTLRDFRLAGVDQDDAVRKRIAAMREELVLVSQDFDRNIRNDSRKIQVTAADLEGLPEDFVKSHAPGPDGKITLSIEYPDYFPVMRYCKSGETRRRLQFEALNRAYPANMAVLDSMIAKRDRLAHMLGYGNWADYITADKMIGDGKHAAEFIERIGNLTRAQAQREYEVFLKRKQEDDPSATVVNRWEARYYELLIKKRDYDFDAQAARPYFPFERVKQGLFDVTSKLFGVTYKKIENAAVWDPSVEAYEIWEGKKLLGRFFLDLHPRPGKYNHAAQFGIRTGVTGLQLPEAALICNLPGGIEGDPGLMEFADVTTFFHEFGHLLHSI</sequence>
<name>A0A538TJN6_UNCEI</name>
<dbReference type="Gene3D" id="1.10.1370.40">
    <property type="match status" value="2"/>
</dbReference>
<comment type="similarity">
    <text evidence="6">Belongs to the peptidase M3 family.</text>
</comment>
<dbReference type="GO" id="GO:0004222">
    <property type="term" value="F:metalloendopeptidase activity"/>
    <property type="evidence" value="ECO:0007669"/>
    <property type="project" value="InterPro"/>
</dbReference>
<feature type="non-terminal residue" evidence="8">
    <location>
        <position position="500"/>
    </location>
</feature>
<dbReference type="Proteomes" id="UP000317691">
    <property type="component" value="Unassembled WGS sequence"/>
</dbReference>
<evidence type="ECO:0000313" key="9">
    <source>
        <dbReference type="Proteomes" id="UP000317691"/>
    </source>
</evidence>
<evidence type="ECO:0000256" key="4">
    <source>
        <dbReference type="ARBA" id="ARBA00022833"/>
    </source>
</evidence>
<dbReference type="PANTHER" id="PTHR11804">
    <property type="entry name" value="PROTEASE M3 THIMET OLIGOPEPTIDASE-RELATED"/>
    <property type="match status" value="1"/>
</dbReference>
<dbReference type="EMBL" id="VBOZ01000029">
    <property type="protein sequence ID" value="TMQ63837.1"/>
    <property type="molecule type" value="Genomic_DNA"/>
</dbReference>
<keyword evidence="4 6" id="KW-0862">Zinc</keyword>
<dbReference type="Pfam" id="PF01432">
    <property type="entry name" value="Peptidase_M3"/>
    <property type="match status" value="1"/>
</dbReference>
<reference evidence="8 9" key="1">
    <citation type="journal article" date="2019" name="Nat. Microbiol.">
        <title>Mediterranean grassland soil C-N compound turnover is dependent on rainfall and depth, and is mediated by genomically divergent microorganisms.</title>
        <authorList>
            <person name="Diamond S."/>
            <person name="Andeer P.F."/>
            <person name="Li Z."/>
            <person name="Crits-Christoph A."/>
            <person name="Burstein D."/>
            <person name="Anantharaman K."/>
            <person name="Lane K.R."/>
            <person name="Thomas B.C."/>
            <person name="Pan C."/>
            <person name="Northen T.R."/>
            <person name="Banfield J.F."/>
        </authorList>
    </citation>
    <scope>NUCLEOTIDE SEQUENCE [LARGE SCALE GENOMIC DNA]</scope>
    <source>
        <strain evidence="8">WS_9</strain>
    </source>
</reference>
<keyword evidence="1 6" id="KW-0645">Protease</keyword>
<dbReference type="GO" id="GO:0006518">
    <property type="term" value="P:peptide metabolic process"/>
    <property type="evidence" value="ECO:0007669"/>
    <property type="project" value="TreeGrafter"/>
</dbReference>
<dbReference type="SUPFAM" id="SSF55486">
    <property type="entry name" value="Metalloproteases ('zincins'), catalytic domain"/>
    <property type="match status" value="1"/>
</dbReference>
<evidence type="ECO:0000259" key="7">
    <source>
        <dbReference type="Pfam" id="PF01432"/>
    </source>
</evidence>
<keyword evidence="5 6" id="KW-0482">Metalloprotease</keyword>
<evidence type="ECO:0000256" key="6">
    <source>
        <dbReference type="RuleBase" id="RU003435"/>
    </source>
</evidence>